<dbReference type="InterPro" id="IPR006634">
    <property type="entry name" value="TLC-dom"/>
</dbReference>
<dbReference type="SMART" id="SM00724">
    <property type="entry name" value="TLC"/>
    <property type="match status" value="1"/>
</dbReference>
<keyword evidence="4 9" id="KW-1133">Transmembrane helix</keyword>
<feature type="transmembrane region" description="Helical" evidence="9">
    <location>
        <begin position="219"/>
        <end position="237"/>
    </location>
</feature>
<evidence type="ECO:0000256" key="3">
    <source>
        <dbReference type="ARBA" id="ARBA00022692"/>
    </source>
</evidence>
<sequence length="534" mass="60566">MSSGLVDRLPSYLAPFLTLSYRVDTPENVDSFPDATYYHSGQLDICFIISCIAVMAVLRDALRLGVFEPFARWKLTRDLDLKRAASKRKANGSGNGHVNGTHSKKELQHLHRSVLRFGEQGWSVAYYPVVWGYGLYVNYMLPTQLTDYRALWTGYPHIPMPGPVKAYYLLETAFYIHQVLVLNAEAPRKDHYQMMAHHFVTVFLMGASYYHHFTRVGCLIMALMDCCDIFLPLAKMSRYIETPKWVSDMLFALFLVSWFVTRHVLFSGVIWSVYMNVGALVNLPSYYALVIQLGWFAMICRVAWRVVSTGEVADDSRSDEEGIMSYFGRRDTKQSTRAAIVGLREQLQMIEKKEEHLQKKIDQELKIAKLNAVSNKALATAALKRKRVNETQLDQLRGQQLQLEMQVNTLESANLNVETMAAMKKAADVLQQIHSGMSVNKVDEIMAQIAEQNEIARDVTEVISNPTHLDQMPEDELEAELSALEDQVLTERLAGAEHVPLHTPEGANRVRSPPVAAEDDEEEALRQLQAEMAM</sequence>
<feature type="coiled-coil region" evidence="7">
    <location>
        <begin position="333"/>
        <end position="363"/>
    </location>
</feature>
<evidence type="ECO:0000256" key="4">
    <source>
        <dbReference type="ARBA" id="ARBA00022989"/>
    </source>
</evidence>
<evidence type="ECO:0000259" key="10">
    <source>
        <dbReference type="PROSITE" id="PS50922"/>
    </source>
</evidence>
<keyword evidence="3 6" id="KW-0812">Transmembrane</keyword>
<evidence type="ECO:0000256" key="1">
    <source>
        <dbReference type="ARBA" id="ARBA00004141"/>
    </source>
</evidence>
<gene>
    <name evidence="11" type="ORF">MYCIT1_LOCUS23426</name>
</gene>
<comment type="caution">
    <text evidence="11">The sequence shown here is derived from an EMBL/GenBank/DDBJ whole genome shotgun (WGS) entry which is preliminary data.</text>
</comment>
<dbReference type="GO" id="GO:0007034">
    <property type="term" value="P:vacuolar transport"/>
    <property type="evidence" value="ECO:0007669"/>
    <property type="project" value="InterPro"/>
</dbReference>
<name>A0AAD2K2N1_9AGAR</name>
<evidence type="ECO:0000256" key="8">
    <source>
        <dbReference type="SAM" id="MobiDB-lite"/>
    </source>
</evidence>
<dbReference type="GO" id="GO:0046513">
    <property type="term" value="P:ceramide biosynthetic process"/>
    <property type="evidence" value="ECO:0007669"/>
    <property type="project" value="InterPro"/>
</dbReference>
<dbReference type="Pfam" id="PF03357">
    <property type="entry name" value="Snf7"/>
    <property type="match status" value="1"/>
</dbReference>
<accession>A0AAD2K2N1</accession>
<keyword evidence="7" id="KW-0175">Coiled coil</keyword>
<feature type="transmembrane region" description="Helical" evidence="9">
    <location>
        <begin position="37"/>
        <end position="58"/>
    </location>
</feature>
<dbReference type="PROSITE" id="PS50922">
    <property type="entry name" value="TLC"/>
    <property type="match status" value="1"/>
</dbReference>
<dbReference type="Proteomes" id="UP001295794">
    <property type="component" value="Unassembled WGS sequence"/>
</dbReference>
<comment type="subcellular location">
    <subcellularLocation>
        <location evidence="1">Membrane</location>
        <topology evidence="1">Multi-pass membrane protein</topology>
    </subcellularLocation>
</comment>
<evidence type="ECO:0000256" key="9">
    <source>
        <dbReference type="SAM" id="Phobius"/>
    </source>
</evidence>
<dbReference type="GO" id="GO:0016020">
    <property type="term" value="C:membrane"/>
    <property type="evidence" value="ECO:0007669"/>
    <property type="project" value="UniProtKB-SubCell"/>
</dbReference>
<comment type="similarity">
    <text evidence="2">Belongs to the sphingosine N-acyltransferase family.</text>
</comment>
<evidence type="ECO:0000256" key="2">
    <source>
        <dbReference type="ARBA" id="ARBA00009808"/>
    </source>
</evidence>
<dbReference type="EMBL" id="CAVNYO010000405">
    <property type="protein sequence ID" value="CAK5275574.1"/>
    <property type="molecule type" value="Genomic_DNA"/>
</dbReference>
<dbReference type="GO" id="GO:0050291">
    <property type="term" value="F:sphingosine N-acyltransferase activity"/>
    <property type="evidence" value="ECO:0007669"/>
    <property type="project" value="InterPro"/>
</dbReference>
<feature type="transmembrane region" description="Helical" evidence="9">
    <location>
        <begin position="249"/>
        <end position="274"/>
    </location>
</feature>
<protein>
    <recommendedName>
        <fullName evidence="10">TLC domain-containing protein</fullName>
    </recommendedName>
</protein>
<evidence type="ECO:0000313" key="11">
    <source>
        <dbReference type="EMBL" id="CAK5275574.1"/>
    </source>
</evidence>
<evidence type="ECO:0000256" key="7">
    <source>
        <dbReference type="SAM" id="Coils"/>
    </source>
</evidence>
<evidence type="ECO:0000256" key="5">
    <source>
        <dbReference type="ARBA" id="ARBA00023136"/>
    </source>
</evidence>
<dbReference type="PANTHER" id="PTHR12560">
    <property type="entry name" value="LONGEVITY ASSURANCE FACTOR 1 LAG1"/>
    <property type="match status" value="1"/>
</dbReference>
<keyword evidence="12" id="KW-1185">Reference proteome</keyword>
<reference evidence="11" key="1">
    <citation type="submission" date="2023-11" db="EMBL/GenBank/DDBJ databases">
        <authorList>
            <person name="De Vega J J."/>
            <person name="De Vega J J."/>
        </authorList>
    </citation>
    <scope>NUCLEOTIDE SEQUENCE</scope>
</reference>
<dbReference type="AlphaFoldDB" id="A0AAD2K2N1"/>
<feature type="region of interest" description="Disordered" evidence="8">
    <location>
        <begin position="497"/>
        <end position="524"/>
    </location>
</feature>
<evidence type="ECO:0000256" key="6">
    <source>
        <dbReference type="PROSITE-ProRule" id="PRU00205"/>
    </source>
</evidence>
<dbReference type="PANTHER" id="PTHR12560:SF0">
    <property type="entry name" value="LD18904P"/>
    <property type="match status" value="1"/>
</dbReference>
<organism evidence="11 12">
    <name type="scientific">Mycena citricolor</name>
    <dbReference type="NCBI Taxonomy" id="2018698"/>
    <lineage>
        <taxon>Eukaryota</taxon>
        <taxon>Fungi</taxon>
        <taxon>Dikarya</taxon>
        <taxon>Basidiomycota</taxon>
        <taxon>Agaricomycotina</taxon>
        <taxon>Agaricomycetes</taxon>
        <taxon>Agaricomycetidae</taxon>
        <taxon>Agaricales</taxon>
        <taxon>Marasmiineae</taxon>
        <taxon>Mycenaceae</taxon>
        <taxon>Mycena</taxon>
    </lineage>
</organism>
<dbReference type="Gene3D" id="1.10.287.1060">
    <property type="entry name" value="ESAT-6-like"/>
    <property type="match status" value="1"/>
</dbReference>
<evidence type="ECO:0000313" key="12">
    <source>
        <dbReference type="Proteomes" id="UP001295794"/>
    </source>
</evidence>
<dbReference type="Pfam" id="PF03798">
    <property type="entry name" value="TRAM_LAG1_CLN8"/>
    <property type="match status" value="1"/>
</dbReference>
<dbReference type="InterPro" id="IPR005024">
    <property type="entry name" value="Snf7_fam"/>
</dbReference>
<keyword evidence="5 6" id="KW-0472">Membrane</keyword>
<dbReference type="InterPro" id="IPR016439">
    <property type="entry name" value="Lag1/Lac1-like"/>
</dbReference>
<proteinExistence type="inferred from homology"/>
<feature type="domain" description="TLC" evidence="10">
    <location>
        <begin position="112"/>
        <end position="308"/>
    </location>
</feature>